<accession>A0A383A194</accession>
<dbReference type="PANTHER" id="PTHR13847:SF193">
    <property type="entry name" value="PYRUVATE DEHYDROGENASE PHOSPHATASE REGULATORY SUBUNIT, MITOCHONDRIAL"/>
    <property type="match status" value="1"/>
</dbReference>
<gene>
    <name evidence="2" type="ORF">METZ01_LOCUS454164</name>
</gene>
<evidence type="ECO:0000313" key="2">
    <source>
        <dbReference type="EMBL" id="SVE01310.1"/>
    </source>
</evidence>
<proteinExistence type="predicted"/>
<dbReference type="Gene3D" id="3.50.50.60">
    <property type="entry name" value="FAD/NAD(P)-binding domain"/>
    <property type="match status" value="1"/>
</dbReference>
<dbReference type="Pfam" id="PF01266">
    <property type="entry name" value="DAO"/>
    <property type="match status" value="1"/>
</dbReference>
<dbReference type="PANTHER" id="PTHR13847">
    <property type="entry name" value="SARCOSINE DEHYDROGENASE-RELATED"/>
    <property type="match status" value="1"/>
</dbReference>
<dbReference type="InterPro" id="IPR036188">
    <property type="entry name" value="FAD/NAD-bd_sf"/>
</dbReference>
<evidence type="ECO:0000259" key="1">
    <source>
        <dbReference type="Pfam" id="PF01266"/>
    </source>
</evidence>
<protein>
    <recommendedName>
        <fullName evidence="1">FAD dependent oxidoreductase domain-containing protein</fullName>
    </recommendedName>
</protein>
<dbReference type="EMBL" id="UINC01188207">
    <property type="protein sequence ID" value="SVE01310.1"/>
    <property type="molecule type" value="Genomic_DNA"/>
</dbReference>
<dbReference type="PRINTS" id="PR00469">
    <property type="entry name" value="PNDRDTASEII"/>
</dbReference>
<reference evidence="2" key="1">
    <citation type="submission" date="2018-05" db="EMBL/GenBank/DDBJ databases">
        <authorList>
            <person name="Lanie J.A."/>
            <person name="Ng W.-L."/>
            <person name="Kazmierczak K.M."/>
            <person name="Andrzejewski T.M."/>
            <person name="Davidsen T.M."/>
            <person name="Wayne K.J."/>
            <person name="Tettelin H."/>
            <person name="Glass J.I."/>
            <person name="Rusch D."/>
            <person name="Podicherti R."/>
            <person name="Tsui H.-C.T."/>
            <person name="Winkler M.E."/>
        </authorList>
    </citation>
    <scope>NUCLEOTIDE SEQUENCE</scope>
</reference>
<dbReference type="InterPro" id="IPR006076">
    <property type="entry name" value="FAD-dep_OxRdtase"/>
</dbReference>
<dbReference type="GO" id="GO:0005739">
    <property type="term" value="C:mitochondrion"/>
    <property type="evidence" value="ECO:0007669"/>
    <property type="project" value="TreeGrafter"/>
</dbReference>
<sequence length="141" mass="15286">MSENTSDIIIIGGGVAGLSTAMQLARRGASVTVLEREQIGNGSTGRAAGLLGQLRGTAEHTRMLMDGVEIVKELEAQADVEIYVQTGSVRVAETPERAQELTDLIEMGRSINFDISEIPIDELAERMPYMRTDDLTTACWC</sequence>
<dbReference type="AlphaFoldDB" id="A0A383A194"/>
<name>A0A383A194_9ZZZZ</name>
<feature type="non-terminal residue" evidence="2">
    <location>
        <position position="141"/>
    </location>
</feature>
<feature type="domain" description="FAD dependent oxidoreductase" evidence="1">
    <location>
        <begin position="7"/>
        <end position="140"/>
    </location>
</feature>
<dbReference type="Gene3D" id="3.30.9.10">
    <property type="entry name" value="D-Amino Acid Oxidase, subunit A, domain 2"/>
    <property type="match status" value="1"/>
</dbReference>
<organism evidence="2">
    <name type="scientific">marine metagenome</name>
    <dbReference type="NCBI Taxonomy" id="408172"/>
    <lineage>
        <taxon>unclassified sequences</taxon>
        <taxon>metagenomes</taxon>
        <taxon>ecological metagenomes</taxon>
    </lineage>
</organism>
<dbReference type="SUPFAM" id="SSF51905">
    <property type="entry name" value="FAD/NAD(P)-binding domain"/>
    <property type="match status" value="1"/>
</dbReference>